<keyword evidence="3 5" id="KW-1133">Transmembrane helix</keyword>
<evidence type="ECO:0000256" key="3">
    <source>
        <dbReference type="ARBA" id="ARBA00022989"/>
    </source>
</evidence>
<reference evidence="6 7" key="1">
    <citation type="submission" date="2023-10" db="EMBL/GenBank/DDBJ databases">
        <title>Glaciecola aquimarina strain GGW-M5 nov., isolated from a coastal seawater.</title>
        <authorList>
            <person name="Bayburt H."/>
            <person name="Kim J.M."/>
            <person name="Choi B.J."/>
            <person name="Jeon C.O."/>
        </authorList>
    </citation>
    <scope>NUCLEOTIDE SEQUENCE [LARGE SCALE GENOMIC DNA]</scope>
    <source>
        <strain evidence="6 7">KCTC 32108</strain>
    </source>
</reference>
<evidence type="ECO:0000313" key="6">
    <source>
        <dbReference type="EMBL" id="MDU0353798.1"/>
    </source>
</evidence>
<organism evidence="6 7">
    <name type="scientific">Paraglaciecola aquimarina</name>
    <dbReference type="NCBI Taxonomy" id="1235557"/>
    <lineage>
        <taxon>Bacteria</taxon>
        <taxon>Pseudomonadati</taxon>
        <taxon>Pseudomonadota</taxon>
        <taxon>Gammaproteobacteria</taxon>
        <taxon>Alteromonadales</taxon>
        <taxon>Alteromonadaceae</taxon>
        <taxon>Paraglaciecola</taxon>
    </lineage>
</organism>
<dbReference type="Proteomes" id="UP001247805">
    <property type="component" value="Unassembled WGS sequence"/>
</dbReference>
<name>A0ABU3SUY0_9ALTE</name>
<comment type="subcellular location">
    <subcellularLocation>
        <location evidence="1">Membrane</location>
        <topology evidence="1">Multi-pass membrane protein</topology>
    </subcellularLocation>
</comment>
<protein>
    <submittedName>
        <fullName evidence="6">Divalent metal cation transporter</fullName>
    </submittedName>
</protein>
<evidence type="ECO:0000313" key="7">
    <source>
        <dbReference type="Proteomes" id="UP001247805"/>
    </source>
</evidence>
<evidence type="ECO:0000256" key="4">
    <source>
        <dbReference type="ARBA" id="ARBA00023136"/>
    </source>
</evidence>
<keyword evidence="2 5" id="KW-0812">Transmembrane</keyword>
<dbReference type="EMBL" id="JAWDIO010000002">
    <property type="protein sequence ID" value="MDU0353798.1"/>
    <property type="molecule type" value="Genomic_DNA"/>
</dbReference>
<keyword evidence="7" id="KW-1185">Reference proteome</keyword>
<evidence type="ECO:0000256" key="2">
    <source>
        <dbReference type="ARBA" id="ARBA00022692"/>
    </source>
</evidence>
<gene>
    <name evidence="6" type="ORF">RS130_07540</name>
</gene>
<evidence type="ECO:0000256" key="5">
    <source>
        <dbReference type="SAM" id="Phobius"/>
    </source>
</evidence>
<dbReference type="Pfam" id="PF01566">
    <property type="entry name" value="Nramp"/>
    <property type="match status" value="1"/>
</dbReference>
<feature type="transmembrane region" description="Helical" evidence="5">
    <location>
        <begin position="41"/>
        <end position="71"/>
    </location>
</feature>
<keyword evidence="4 5" id="KW-0472">Membrane</keyword>
<dbReference type="RefSeq" id="WP_316025447.1">
    <property type="nucleotide sequence ID" value="NZ_JAWDIO010000002.1"/>
</dbReference>
<evidence type="ECO:0000256" key="1">
    <source>
        <dbReference type="ARBA" id="ARBA00004141"/>
    </source>
</evidence>
<accession>A0ABU3SUY0</accession>
<proteinExistence type="predicted"/>
<comment type="caution">
    <text evidence="6">The sequence shown here is derived from an EMBL/GenBank/DDBJ whole genome shotgun (WGS) entry which is preliminary data.</text>
</comment>
<sequence length="97" mass="10632">MTNIKNFFKTLLPGIFLFGFTVGTGSVTAMAKAGADYGMSLLWTIFISCAITYFLISLFGKFTLVTGLTALQSFRKHIHPAVSIFLLSLSRPRYVAA</sequence>
<dbReference type="InterPro" id="IPR001046">
    <property type="entry name" value="NRAMP_fam"/>
</dbReference>